<organism evidence="1 2">
    <name type="scientific">Sphagnum troendelagicum</name>
    <dbReference type="NCBI Taxonomy" id="128251"/>
    <lineage>
        <taxon>Eukaryota</taxon>
        <taxon>Viridiplantae</taxon>
        <taxon>Streptophyta</taxon>
        <taxon>Embryophyta</taxon>
        <taxon>Bryophyta</taxon>
        <taxon>Sphagnophytina</taxon>
        <taxon>Sphagnopsida</taxon>
        <taxon>Sphagnales</taxon>
        <taxon>Sphagnaceae</taxon>
        <taxon>Sphagnum</taxon>
    </lineage>
</organism>
<reference evidence="1" key="1">
    <citation type="submission" date="2024-02" db="EMBL/GenBank/DDBJ databases">
        <authorList>
            <consortium name="ELIXIR-Norway"/>
            <consortium name="Elixir Norway"/>
        </authorList>
    </citation>
    <scope>NUCLEOTIDE SEQUENCE</scope>
</reference>
<dbReference type="Gene3D" id="1.10.1390.10">
    <property type="match status" value="1"/>
</dbReference>
<dbReference type="Proteomes" id="UP001497512">
    <property type="component" value="Chromosome 12"/>
</dbReference>
<accession>A0ABP0TJQ3</accession>
<gene>
    <name evidence="1" type="ORF">CSSPTR1EN2_LOCUS4404</name>
</gene>
<keyword evidence="2" id="KW-1185">Reference proteome</keyword>
<sequence>MFPGNQPPLSMLLPTLDAYTTGQTLAARVHNQIDAAHTKGEPVQGFNCSMTYLLNHYLKGKTQLLSREPHDVFPSNIIPVTEEVISTDNVQQ</sequence>
<dbReference type="EMBL" id="OZ019904">
    <property type="protein sequence ID" value="CAK9198373.1"/>
    <property type="molecule type" value="Genomic_DNA"/>
</dbReference>
<evidence type="ECO:0000313" key="1">
    <source>
        <dbReference type="EMBL" id="CAK9198373.1"/>
    </source>
</evidence>
<proteinExistence type="predicted"/>
<evidence type="ECO:0000313" key="2">
    <source>
        <dbReference type="Proteomes" id="UP001497512"/>
    </source>
</evidence>
<name>A0ABP0TJQ3_9BRYO</name>
<protein>
    <submittedName>
        <fullName evidence="1">Uncharacterized protein</fullName>
    </submittedName>
</protein>
<dbReference type="InterPro" id="IPR023096">
    <property type="entry name" value="G6P_Isomerase_C"/>
</dbReference>